<name>A0A1J7J4M9_9PEZI</name>
<dbReference type="STRING" id="1408157.A0A1J7J4M9"/>
<dbReference type="EMBL" id="KV875093">
    <property type="protein sequence ID" value="OIW34421.1"/>
    <property type="molecule type" value="Genomic_DNA"/>
</dbReference>
<dbReference type="Proteomes" id="UP000182658">
    <property type="component" value="Unassembled WGS sequence"/>
</dbReference>
<gene>
    <name evidence="1" type="ORF">CONLIGDRAFT_638782</name>
</gene>
<reference evidence="1 2" key="1">
    <citation type="submission" date="2016-10" db="EMBL/GenBank/DDBJ databases">
        <title>Draft genome sequence of Coniochaeta ligniaria NRRL30616, a lignocellulolytic fungus for bioabatement of inhibitors in plant biomass hydrolysates.</title>
        <authorList>
            <consortium name="DOE Joint Genome Institute"/>
            <person name="Jimenez D.J."/>
            <person name="Hector R.E."/>
            <person name="Riley R."/>
            <person name="Sun H."/>
            <person name="Grigoriev I.V."/>
            <person name="Van Elsas J.D."/>
            <person name="Nichols N.N."/>
        </authorList>
    </citation>
    <scope>NUCLEOTIDE SEQUENCE [LARGE SCALE GENOMIC DNA]</scope>
    <source>
        <strain evidence="1 2">NRRL 30616</strain>
    </source>
</reference>
<protein>
    <recommendedName>
        <fullName evidence="3">Ankyrin</fullName>
    </recommendedName>
</protein>
<dbReference type="Gene3D" id="1.25.40.20">
    <property type="entry name" value="Ankyrin repeat-containing domain"/>
    <property type="match status" value="1"/>
</dbReference>
<dbReference type="InParanoid" id="A0A1J7J4M9"/>
<dbReference type="SUPFAM" id="SSF48403">
    <property type="entry name" value="Ankyrin repeat"/>
    <property type="match status" value="1"/>
</dbReference>
<dbReference type="AlphaFoldDB" id="A0A1J7J4M9"/>
<keyword evidence="2" id="KW-1185">Reference proteome</keyword>
<evidence type="ECO:0000313" key="1">
    <source>
        <dbReference type="EMBL" id="OIW34421.1"/>
    </source>
</evidence>
<evidence type="ECO:0008006" key="3">
    <source>
        <dbReference type="Google" id="ProtNLM"/>
    </source>
</evidence>
<proteinExistence type="predicted"/>
<dbReference type="InterPro" id="IPR036770">
    <property type="entry name" value="Ankyrin_rpt-contain_sf"/>
</dbReference>
<dbReference type="OrthoDB" id="3200163at2759"/>
<organism evidence="1 2">
    <name type="scientific">Coniochaeta ligniaria NRRL 30616</name>
    <dbReference type="NCBI Taxonomy" id="1408157"/>
    <lineage>
        <taxon>Eukaryota</taxon>
        <taxon>Fungi</taxon>
        <taxon>Dikarya</taxon>
        <taxon>Ascomycota</taxon>
        <taxon>Pezizomycotina</taxon>
        <taxon>Sordariomycetes</taxon>
        <taxon>Sordariomycetidae</taxon>
        <taxon>Coniochaetales</taxon>
        <taxon>Coniochaetaceae</taxon>
        <taxon>Coniochaeta</taxon>
    </lineage>
</organism>
<sequence length="461" mass="52394">MQPETVSGPNNPRFDGEQDIEPCTRHGSYEGHEAALLRLGPLNKVYSIRVEAPKWLTQKAWEVGISRSILGWQTILRVYNTIPYDSDVLRFAYDGNYTEITKLFENGLASPLDVDTDGWSLLDWAVTGPSNIDSLKFLYGLGIRPRKHNGDRVSPLTGLARHGDIPKFHYALSLGYHEPADESARQYTASMVLAAATNNDMFDAALAVVGADHYYGIPLWIRLSYLTHNTPPTMVCRVVSPYAKASDQFIPRATQQVIDAFNDKYPLLDAVTNTYWDLMHCMVVARTDWPQFQPRRLQVLQQSWQRLVEQVVGATSREGDLSYPEGSLSIFSALRTWDCPTLGSTKRENLLCAVKAWLEAVQDCGVDLGAYSRNILDLLNTRLSEYGPWDRQWCHWCQRYGPPDHRRYKLLRLEVSSGPNPLAWDLVWDVEIEEYAGEFWDLIARSESDISELQMPGSWVE</sequence>
<accession>A0A1J7J4M9</accession>
<evidence type="ECO:0000313" key="2">
    <source>
        <dbReference type="Proteomes" id="UP000182658"/>
    </source>
</evidence>